<comment type="similarity">
    <text evidence="1">Belongs to the amidase family.</text>
</comment>
<comment type="caution">
    <text evidence="3">The sequence shown here is derived from an EMBL/GenBank/DDBJ whole genome shotgun (WGS) entry which is preliminary data.</text>
</comment>
<name>A0AA35RQH3_GEOBA</name>
<dbReference type="Gene3D" id="3.90.1300.10">
    <property type="entry name" value="Amidase signature (AS) domain"/>
    <property type="match status" value="1"/>
</dbReference>
<dbReference type="InterPro" id="IPR036928">
    <property type="entry name" value="AS_sf"/>
</dbReference>
<keyword evidence="4" id="KW-1185">Reference proteome</keyword>
<accession>A0AA35RQH3</accession>
<evidence type="ECO:0000256" key="1">
    <source>
        <dbReference type="ARBA" id="ARBA00009199"/>
    </source>
</evidence>
<dbReference type="SUPFAM" id="SSF75304">
    <property type="entry name" value="Amidase signature (AS) enzymes"/>
    <property type="match status" value="1"/>
</dbReference>
<evidence type="ECO:0000313" key="4">
    <source>
        <dbReference type="Proteomes" id="UP001174909"/>
    </source>
</evidence>
<reference evidence="3" key="1">
    <citation type="submission" date="2023-03" db="EMBL/GenBank/DDBJ databases">
        <authorList>
            <person name="Steffen K."/>
            <person name="Cardenas P."/>
        </authorList>
    </citation>
    <scope>NUCLEOTIDE SEQUENCE</scope>
</reference>
<dbReference type="InterPro" id="IPR000120">
    <property type="entry name" value="Amidase"/>
</dbReference>
<organism evidence="3 4">
    <name type="scientific">Geodia barretti</name>
    <name type="common">Barrett's horny sponge</name>
    <dbReference type="NCBI Taxonomy" id="519541"/>
    <lineage>
        <taxon>Eukaryota</taxon>
        <taxon>Metazoa</taxon>
        <taxon>Porifera</taxon>
        <taxon>Demospongiae</taxon>
        <taxon>Heteroscleromorpha</taxon>
        <taxon>Tetractinellida</taxon>
        <taxon>Astrophorina</taxon>
        <taxon>Geodiidae</taxon>
        <taxon>Geodia</taxon>
    </lineage>
</organism>
<protein>
    <submittedName>
        <fullName evidence="3">Glutamyl-tRNA(Gln) amidotransferase subunit A 2</fullName>
    </submittedName>
</protein>
<dbReference type="EMBL" id="CASHTH010001359">
    <property type="protein sequence ID" value="CAI8014402.1"/>
    <property type="molecule type" value="Genomic_DNA"/>
</dbReference>
<dbReference type="AlphaFoldDB" id="A0AA35RQH3"/>
<dbReference type="GO" id="GO:0003824">
    <property type="term" value="F:catalytic activity"/>
    <property type="evidence" value="ECO:0007669"/>
    <property type="project" value="InterPro"/>
</dbReference>
<sequence length="476" mass="51264">MNDRELMFLPAHEQRQMILDGKISSVELTEASLRRIDELDSQLNAFVTLDADGAIAAATECDRKHASGEKPGSLLGVPIGVKDLEVTNGLRTALGCTAFADWVPDYDSAVVGRLRSADAVIMGKTNTPEFGNSAETFTDLFPSANNPWDVTRHPGGSSGGTSAAIASGMFSLGSGTDGGGSVRLPASFTGIFGHKPTHGRTPRLRRAIHAVLQLHQHDWANVPRRAIVSHHAHGHFRTRSTRPGSLKSPVPDCIAGLEDGIKGLKVGFSMDLGYAYVNDDVARVTEEAVKGLEDAGATVVNADISFDPVPAEYWWKIWTAGQVAMYGHLAEDPDVNLTDYTMEMVNAGYGVTGADYASALRQAEIHRIQVGQLFDEFDLLVTPTTAVEAWPHRKTPMELGGHKLEEGIANPSALPFTALWNILWNPCASVPCGFSDSGMPLGLQIIGPVDDDPIVFRASRAYELARPWTSTRPKVS</sequence>
<dbReference type="Proteomes" id="UP001174909">
    <property type="component" value="Unassembled WGS sequence"/>
</dbReference>
<proteinExistence type="inferred from homology"/>
<dbReference type="InterPro" id="IPR023631">
    <property type="entry name" value="Amidase_dom"/>
</dbReference>
<evidence type="ECO:0000259" key="2">
    <source>
        <dbReference type="Pfam" id="PF01425"/>
    </source>
</evidence>
<evidence type="ECO:0000313" key="3">
    <source>
        <dbReference type="EMBL" id="CAI8014402.1"/>
    </source>
</evidence>
<dbReference type="Pfam" id="PF01425">
    <property type="entry name" value="Amidase"/>
    <property type="match status" value="1"/>
</dbReference>
<dbReference type="InterPro" id="IPR020556">
    <property type="entry name" value="Amidase_CS"/>
</dbReference>
<feature type="domain" description="Amidase" evidence="2">
    <location>
        <begin position="27"/>
        <end position="452"/>
    </location>
</feature>
<dbReference type="PANTHER" id="PTHR11895">
    <property type="entry name" value="TRANSAMIDASE"/>
    <property type="match status" value="1"/>
</dbReference>
<gene>
    <name evidence="3" type="ORF">GBAR_LOCUS9008</name>
</gene>
<dbReference type="PANTHER" id="PTHR11895:SF7">
    <property type="entry name" value="GLUTAMYL-TRNA(GLN) AMIDOTRANSFERASE SUBUNIT A, MITOCHONDRIAL"/>
    <property type="match status" value="1"/>
</dbReference>
<dbReference type="PROSITE" id="PS00571">
    <property type="entry name" value="AMIDASES"/>
    <property type="match status" value="1"/>
</dbReference>